<evidence type="ECO:0000313" key="1">
    <source>
        <dbReference type="EMBL" id="WNL50239.1"/>
    </source>
</evidence>
<accession>A0AA96EMB5</accession>
<reference evidence="1" key="1">
    <citation type="submission" date="2023-07" db="EMBL/GenBank/DDBJ databases">
        <authorList>
            <person name="Xia Y."/>
        </authorList>
    </citation>
    <scope>NUCLEOTIDE SEQUENCE</scope>
    <source>
        <strain evidence="1">E</strain>
    </source>
</reference>
<name>A0AA96EMB5_9VIRU</name>
<dbReference type="EMBL" id="OR343189">
    <property type="protein sequence ID" value="WNL50239.1"/>
    <property type="molecule type" value="Genomic_DNA"/>
</dbReference>
<gene>
    <name evidence="1" type="ORF">MarDSR_200</name>
</gene>
<evidence type="ECO:0008006" key="2">
    <source>
        <dbReference type="Google" id="ProtNLM"/>
    </source>
</evidence>
<sequence length="204" mass="24009">MQKFLEKREALSFSLFEKPRKKSFLKTFQNDTERYFLLPDGKKHGQHIKEHGEDKETKLWKNGVLHGEWKREKKRYCIRGNFVDGRLEGKVTVKAPYYRENLCVFYKDGFPIVCESPEFKTEFFWDIPNKTLVVTRKDDGHKKPILRKYSDISFREEEDKTLSKGIYLSSFSCFDDLMTSNGSRAVVGKSSDYDVSICFPVFPN</sequence>
<protein>
    <recommendedName>
        <fullName evidence="2">MORN repeat-containing protein</fullName>
    </recommendedName>
</protein>
<organism evidence="1">
    <name type="scientific">Marseillevirus sp</name>
    <dbReference type="NCBI Taxonomy" id="2809551"/>
    <lineage>
        <taxon>Viruses</taxon>
        <taxon>Varidnaviria</taxon>
        <taxon>Bamfordvirae</taxon>
        <taxon>Nucleocytoviricota</taxon>
        <taxon>Megaviricetes</taxon>
        <taxon>Pimascovirales</taxon>
        <taxon>Pimascovirales incertae sedis</taxon>
        <taxon>Marseilleviridae</taxon>
        <taxon>Marseillevirus</taxon>
    </lineage>
</organism>
<proteinExistence type="predicted"/>